<name>A0ABM8I4F3_9FIRM</name>
<evidence type="ECO:0000256" key="1">
    <source>
        <dbReference type="ARBA" id="ARBA00001966"/>
    </source>
</evidence>
<dbReference type="PROSITE" id="PS51379">
    <property type="entry name" value="4FE4S_FER_2"/>
    <property type="match status" value="2"/>
</dbReference>
<keyword evidence="10" id="KW-1185">Reference proteome</keyword>
<dbReference type="InterPro" id="IPR047964">
    <property type="entry name" value="EFR1-like"/>
</dbReference>
<dbReference type="Proteomes" id="UP001305815">
    <property type="component" value="Chromosome"/>
</dbReference>
<proteinExistence type="predicted"/>
<dbReference type="Gene3D" id="3.30.70.20">
    <property type="match status" value="1"/>
</dbReference>
<dbReference type="InterPro" id="IPR050157">
    <property type="entry name" value="PSI_iron-sulfur_center"/>
</dbReference>
<evidence type="ECO:0000313" key="10">
    <source>
        <dbReference type="Proteomes" id="UP001305815"/>
    </source>
</evidence>
<dbReference type="RefSeq" id="WP_316264923.1">
    <property type="nucleotide sequence ID" value="NZ_AP027742.1"/>
</dbReference>
<evidence type="ECO:0000256" key="7">
    <source>
        <dbReference type="ARBA" id="ARBA00023014"/>
    </source>
</evidence>
<dbReference type="InterPro" id="IPR029039">
    <property type="entry name" value="Flavoprotein-like_sf"/>
</dbReference>
<feature type="domain" description="4Fe-4S ferredoxin-type" evidence="8">
    <location>
        <begin position="203"/>
        <end position="231"/>
    </location>
</feature>
<dbReference type="SUPFAM" id="SSF54862">
    <property type="entry name" value="4Fe-4S ferredoxins"/>
    <property type="match status" value="1"/>
</dbReference>
<dbReference type="PANTHER" id="PTHR24960">
    <property type="entry name" value="PHOTOSYSTEM I IRON-SULFUR CENTER-RELATED"/>
    <property type="match status" value="1"/>
</dbReference>
<dbReference type="InterPro" id="IPR017896">
    <property type="entry name" value="4Fe4S_Fe-S-bd"/>
</dbReference>
<reference evidence="10" key="1">
    <citation type="journal article" date="2023" name="Int. J. Syst. Evol. Microbiol.">
        <title>Claveliimonas bilis gen. nov., sp. nov., deoxycholic acid-producing bacteria isolated from human faeces, and reclassification of Sellimonas monacensis Zenner et al. 2021 as Claveliimonas monacensis comb. nov.</title>
        <authorList>
            <person name="Hisatomi A."/>
            <person name="Kastawa N.W.E.P.G."/>
            <person name="Song I."/>
            <person name="Ohkuma M."/>
            <person name="Fukiya S."/>
            <person name="Sakamoto M."/>
        </authorList>
    </citation>
    <scope>NUCLEOTIDE SEQUENCE [LARGE SCALE GENOMIC DNA]</scope>
    <source>
        <strain evidence="10">12BBH14</strain>
    </source>
</reference>
<dbReference type="Pfam" id="PF13237">
    <property type="entry name" value="Fer4_10"/>
    <property type="match status" value="1"/>
</dbReference>
<organism evidence="9 10">
    <name type="scientific">Claveliimonas bilis</name>
    <dbReference type="NCBI Taxonomy" id="3028070"/>
    <lineage>
        <taxon>Bacteria</taxon>
        <taxon>Bacillati</taxon>
        <taxon>Bacillota</taxon>
        <taxon>Clostridia</taxon>
        <taxon>Lachnospirales</taxon>
        <taxon>Lachnospiraceae</taxon>
        <taxon>Claveliimonas</taxon>
    </lineage>
</organism>
<keyword evidence="6" id="KW-0408">Iron</keyword>
<comment type="function">
    <text evidence="2">Ferredoxins are iron-sulfur proteins that transfer electrons in a wide variety of metabolic reactions.</text>
</comment>
<dbReference type="InterPro" id="IPR017900">
    <property type="entry name" value="4Fe4S_Fe_S_CS"/>
</dbReference>
<accession>A0ABM8I4F3</accession>
<keyword evidence="7" id="KW-0411">Iron-sulfur</keyword>
<evidence type="ECO:0000313" key="9">
    <source>
        <dbReference type="EMBL" id="BDZ77891.1"/>
    </source>
</evidence>
<evidence type="ECO:0000256" key="2">
    <source>
        <dbReference type="ARBA" id="ARBA00003532"/>
    </source>
</evidence>
<feature type="domain" description="4Fe-4S ferredoxin-type" evidence="8">
    <location>
        <begin position="173"/>
        <end position="202"/>
    </location>
</feature>
<dbReference type="PROSITE" id="PS00198">
    <property type="entry name" value="4FE4S_FER_1"/>
    <property type="match status" value="2"/>
</dbReference>
<protein>
    <recommendedName>
        <fullName evidence="3">Ferredoxin</fullName>
    </recommendedName>
</protein>
<dbReference type="EMBL" id="AP027742">
    <property type="protein sequence ID" value="BDZ77891.1"/>
    <property type="molecule type" value="Genomic_DNA"/>
</dbReference>
<dbReference type="NCBIfam" id="NF038196">
    <property type="entry name" value="ferrodoxin_EFR1"/>
    <property type="match status" value="1"/>
</dbReference>
<evidence type="ECO:0000259" key="8">
    <source>
        <dbReference type="PROSITE" id="PS51379"/>
    </source>
</evidence>
<evidence type="ECO:0000256" key="3">
    <source>
        <dbReference type="ARBA" id="ARBA00013529"/>
    </source>
</evidence>
<evidence type="ECO:0000256" key="4">
    <source>
        <dbReference type="ARBA" id="ARBA00022485"/>
    </source>
</evidence>
<gene>
    <name evidence="9" type="ORF">Lac1_20740</name>
</gene>
<dbReference type="SUPFAM" id="SSF52218">
    <property type="entry name" value="Flavoproteins"/>
    <property type="match status" value="1"/>
</dbReference>
<keyword evidence="5" id="KW-0479">Metal-binding</keyword>
<dbReference type="Gene3D" id="3.40.50.360">
    <property type="match status" value="1"/>
</dbReference>
<dbReference type="PANTHER" id="PTHR24960:SF79">
    <property type="entry name" value="PHOTOSYSTEM I IRON-SULFUR CENTER"/>
    <property type="match status" value="1"/>
</dbReference>
<evidence type="ECO:0000256" key="5">
    <source>
        <dbReference type="ARBA" id="ARBA00022723"/>
    </source>
</evidence>
<comment type="cofactor">
    <cofactor evidence="1">
        <name>[4Fe-4S] cluster</name>
        <dbReference type="ChEBI" id="CHEBI:49883"/>
    </cofactor>
</comment>
<sequence>MIFYFTGTGNSLYAAKQIGGELISIPQAIHRKEQSWRAEEIGIVCPVYGHEMPAMVKGFLKKAEFQTEYFFLILTYGNIHGGAAELAQQELKRCGKRADYINTLKMIDNFLPSFDMEEQIASEHGKQIEKHLSRICSDIKKRIHWIQPATEEDRLWHQKYLEYQKSVPTEQWKHIYQVTEECIGCGICTRVCPAGCIELKKQRAVHIMKNCQMCMACIHHCPENAIRLTIPEKNPAARYHNEHVRLTEIVKANHQDAMQ</sequence>
<evidence type="ECO:0000256" key="6">
    <source>
        <dbReference type="ARBA" id="ARBA00023004"/>
    </source>
</evidence>
<keyword evidence="4" id="KW-0004">4Fe-4S</keyword>